<dbReference type="RefSeq" id="WP_326125030.1">
    <property type="nucleotide sequence ID" value="NZ_JARSFG010000032.1"/>
</dbReference>
<dbReference type="EMBL" id="JARSFG010000032">
    <property type="protein sequence ID" value="MEC1180492.1"/>
    <property type="molecule type" value="Genomic_DNA"/>
</dbReference>
<dbReference type="AlphaFoldDB" id="A0AAW9NVC4"/>
<dbReference type="InterPro" id="IPR027417">
    <property type="entry name" value="P-loop_NTPase"/>
</dbReference>
<evidence type="ECO:0000313" key="1">
    <source>
        <dbReference type="EMBL" id="MEC1180492.1"/>
    </source>
</evidence>
<organism evidence="1 2">
    <name type="scientific">Metasolibacillus meyeri</name>
    <dbReference type="NCBI Taxonomy" id="1071052"/>
    <lineage>
        <taxon>Bacteria</taxon>
        <taxon>Bacillati</taxon>
        <taxon>Bacillota</taxon>
        <taxon>Bacilli</taxon>
        <taxon>Bacillales</taxon>
        <taxon>Caryophanaceae</taxon>
        <taxon>Metasolibacillus</taxon>
    </lineage>
</organism>
<dbReference type="SUPFAM" id="SSF52540">
    <property type="entry name" value="P-loop containing nucleoside triphosphate hydrolases"/>
    <property type="match status" value="1"/>
</dbReference>
<comment type="caution">
    <text evidence="1">The sequence shown here is derived from an EMBL/GenBank/DDBJ whole genome shotgun (WGS) entry which is preliminary data.</text>
</comment>
<name>A0AAW9NVC4_9BACL</name>
<protein>
    <recommendedName>
        <fullName evidence="3">KAP NTPase domain-containing protein</fullName>
    </recommendedName>
</protein>
<accession>A0AAW9NVC4</accession>
<keyword evidence="2" id="KW-1185">Reference proteome</keyword>
<evidence type="ECO:0000313" key="2">
    <source>
        <dbReference type="Proteomes" id="UP001344888"/>
    </source>
</evidence>
<sequence>MPESYVLKHILGMFDDFSKDSLTPNHSLKELNSMKNTQPPENPTFILNQTQVKQKIKNKFIAANKEETFTQILLSGLVGDGKTHFINRIYAHFIENTRFYIIKFRVEDTERAEYNFIKMILSETFSKYYKDFKITFHNIVNSIPSGMNKEEALSCFREKLGISDTLSNLLYNMQTSIEFEGPALRVLSSINGKTELKKLEIEPLSTDDYLDVLKLFVANKIRDGLFIIMLDEFEHAHISLKPNAKKGFFQSYKNFIDKVVMENDKYKKMVLVTAITEQYEGELKNGLTAETALWSRLEPNLVKLKSFLLNEEELNSLLVELSYRYNLAYDYLIDELQFPQIIKALRSKFKESHPRSYRIIVSSILNIMDDIRYGSFNLENYALIEDNIKSKIEEEYDLFNLPILIPPEPAIDYKSLIEQVKLDWQGTSKKLKNSKLKTSIEIALKECGYIKFPIDHQSVSGLYFNDKHNHIFIGYGDSKRMVTEKFNQFLMYLDNLDEQERNNIAPYFIYPMENCSEGLELKFNNHPNVVTVGIELTILYSLLALRLVENEDLKPQIRSNLKVFYKYFENNVGGE</sequence>
<dbReference type="Proteomes" id="UP001344888">
    <property type="component" value="Unassembled WGS sequence"/>
</dbReference>
<evidence type="ECO:0008006" key="3">
    <source>
        <dbReference type="Google" id="ProtNLM"/>
    </source>
</evidence>
<gene>
    <name evidence="1" type="ORF">P9B03_18670</name>
</gene>
<reference evidence="1 2" key="1">
    <citation type="submission" date="2023-03" db="EMBL/GenBank/DDBJ databases">
        <title>Bacillus Genome Sequencing.</title>
        <authorList>
            <person name="Dunlap C."/>
        </authorList>
    </citation>
    <scope>NUCLEOTIDE SEQUENCE [LARGE SCALE GENOMIC DNA]</scope>
    <source>
        <strain evidence="1 2">B-59205</strain>
    </source>
</reference>
<proteinExistence type="predicted"/>